<keyword evidence="2 4" id="KW-0479">Metal-binding</keyword>
<dbReference type="Gene3D" id="1.10.760.10">
    <property type="entry name" value="Cytochrome c-like domain"/>
    <property type="match status" value="2"/>
</dbReference>
<dbReference type="SUPFAM" id="SSF46626">
    <property type="entry name" value="Cytochrome c"/>
    <property type="match status" value="2"/>
</dbReference>
<evidence type="ECO:0000313" key="6">
    <source>
        <dbReference type="EMBL" id="AOW48044.1"/>
    </source>
</evidence>
<evidence type="ECO:0000256" key="3">
    <source>
        <dbReference type="ARBA" id="ARBA00023004"/>
    </source>
</evidence>
<dbReference type="PANTHER" id="PTHR35008">
    <property type="entry name" value="BLL4482 PROTEIN-RELATED"/>
    <property type="match status" value="1"/>
</dbReference>
<dbReference type="EMBL" id="CP015167">
    <property type="protein sequence ID" value="AOW48044.1"/>
    <property type="molecule type" value="Genomic_DNA"/>
</dbReference>
<name>A0A1D8R0D3_9PROT</name>
<keyword evidence="6" id="KW-0614">Plasmid</keyword>
<dbReference type="Pfam" id="PF21342">
    <property type="entry name" value="SoxA-TsdA_cyt-c"/>
    <property type="match status" value="1"/>
</dbReference>
<dbReference type="InterPro" id="IPR051459">
    <property type="entry name" value="Cytochrome_c-type_DH"/>
</dbReference>
<dbReference type="RefSeq" id="WP_010516197.1">
    <property type="nucleotide sequence ID" value="NZ_CP015167.1"/>
</dbReference>
<dbReference type="GO" id="GO:0009055">
    <property type="term" value="F:electron transfer activity"/>
    <property type="evidence" value="ECO:0007669"/>
    <property type="project" value="InterPro"/>
</dbReference>
<evidence type="ECO:0000259" key="5">
    <source>
        <dbReference type="PROSITE" id="PS51007"/>
    </source>
</evidence>
<keyword evidence="7" id="KW-1185">Reference proteome</keyword>
<keyword evidence="3 4" id="KW-0408">Iron</keyword>
<evidence type="ECO:0000313" key="7">
    <source>
        <dbReference type="Proteomes" id="UP000175973"/>
    </source>
</evidence>
<sequence length="327" mass="34609">MKTSYVIAAVVGVLAIAGGTIFISGYHEADEPKPVAVVVAKPAAPKPEKKPFAPPSEASMPKDDFGKMVSLGEQIFEHPKENAPEFVGNQLHCSSCHLDAGRKAGAAPMWAAYVAYPAYRAKNGHVNTFEERLQGCFKFSMNGKAPPLGDKTLVALETYAYWLAKGAPVDDKLPGRGYPKLDKPPLPADYARGQTVYEAKCALCHAKDGGGQIAADGSMAFPALWGPGSFNWGAGMGSIKNAAAFIKANMPLSRGNTLSDQDAWDVATYMNSQDRPQDPRYLGTVEATRAKFHDSASSMYGKTVNGHVLGSASVPSGGTTMKGAPNP</sequence>
<dbReference type="Pfam" id="PF13442">
    <property type="entry name" value="Cytochrome_CBB3"/>
    <property type="match status" value="1"/>
</dbReference>
<dbReference type="InterPro" id="IPR036909">
    <property type="entry name" value="Cyt_c-like_dom_sf"/>
</dbReference>
<reference evidence="7" key="1">
    <citation type="submission" date="2016-04" db="EMBL/GenBank/DDBJ databases">
        <authorList>
            <person name="Jeon C.O."/>
            <person name="Cho G.Y."/>
            <person name="Jeong H.I."/>
            <person name="Kim K.H."/>
        </authorList>
    </citation>
    <scope>NUCLEOTIDE SEQUENCE [LARGE SCALE GENOMIC DNA]</scope>
    <source>
        <strain evidence="7">LMG 1590</strain>
        <plasmid evidence="7">unnamed3</plasmid>
    </source>
</reference>
<dbReference type="AlphaFoldDB" id="A0A1D8R0D3"/>
<keyword evidence="1 4" id="KW-0349">Heme</keyword>
<dbReference type="InterPro" id="IPR009056">
    <property type="entry name" value="Cyt_c-like_dom"/>
</dbReference>
<dbReference type="GO" id="GO:0020037">
    <property type="term" value="F:heme binding"/>
    <property type="evidence" value="ECO:0007669"/>
    <property type="project" value="InterPro"/>
</dbReference>
<proteinExistence type="predicted"/>
<evidence type="ECO:0000256" key="4">
    <source>
        <dbReference type="PROSITE-ProRule" id="PRU00433"/>
    </source>
</evidence>
<dbReference type="GO" id="GO:0046872">
    <property type="term" value="F:metal ion binding"/>
    <property type="evidence" value="ECO:0007669"/>
    <property type="project" value="UniProtKB-KW"/>
</dbReference>
<feature type="domain" description="Cytochrome c" evidence="5">
    <location>
        <begin position="188"/>
        <end position="274"/>
    </location>
</feature>
<organism evidence="6 7">
    <name type="scientific">Acetobacter ascendens</name>
    <dbReference type="NCBI Taxonomy" id="481146"/>
    <lineage>
        <taxon>Bacteria</taxon>
        <taxon>Pseudomonadati</taxon>
        <taxon>Pseudomonadota</taxon>
        <taxon>Alphaproteobacteria</taxon>
        <taxon>Acetobacterales</taxon>
        <taxon>Acetobacteraceae</taxon>
        <taxon>Acetobacter</taxon>
    </lineage>
</organism>
<accession>A0A1D8R0D3</accession>
<geneLocation type="plasmid" evidence="6 7">
    <name>unnamed3</name>
</geneLocation>
<feature type="domain" description="Cytochrome c" evidence="5">
    <location>
        <begin position="67"/>
        <end position="164"/>
    </location>
</feature>
<dbReference type="PANTHER" id="PTHR35008:SF9">
    <property type="entry name" value="CYTOCHROME C DOMAIN-CONTAINING PROTEIN"/>
    <property type="match status" value="1"/>
</dbReference>
<gene>
    <name evidence="6" type="ORF">A4S02_14545</name>
</gene>
<evidence type="ECO:0000256" key="1">
    <source>
        <dbReference type="ARBA" id="ARBA00022617"/>
    </source>
</evidence>
<protein>
    <submittedName>
        <fullName evidence="6">Cytochrome C</fullName>
    </submittedName>
</protein>
<evidence type="ECO:0000256" key="2">
    <source>
        <dbReference type="ARBA" id="ARBA00022723"/>
    </source>
</evidence>
<dbReference type="PROSITE" id="PS51007">
    <property type="entry name" value="CYTC"/>
    <property type="match status" value="2"/>
</dbReference>
<dbReference type="KEGG" id="aasc:A4S02_14545"/>
<dbReference type="Proteomes" id="UP000175973">
    <property type="component" value="Plasmid unnamed3"/>
</dbReference>